<feature type="domain" description="DinB-like" evidence="1">
    <location>
        <begin position="38"/>
        <end position="188"/>
    </location>
</feature>
<protein>
    <submittedName>
        <fullName evidence="2">DinB family protein</fullName>
    </submittedName>
</protein>
<dbReference type="Gene3D" id="1.20.120.450">
    <property type="entry name" value="dinb family like domain"/>
    <property type="match status" value="1"/>
</dbReference>
<dbReference type="RefSeq" id="WP_272651649.1">
    <property type="nucleotide sequence ID" value="NZ_JAZDDG010000005.1"/>
</dbReference>
<evidence type="ECO:0000313" key="3">
    <source>
        <dbReference type="Proteomes" id="UP001356308"/>
    </source>
</evidence>
<dbReference type="InterPro" id="IPR034660">
    <property type="entry name" value="DinB/YfiT-like"/>
</dbReference>
<evidence type="ECO:0000259" key="1">
    <source>
        <dbReference type="Pfam" id="PF12867"/>
    </source>
</evidence>
<comment type="caution">
    <text evidence="2">The sequence shown here is derived from an EMBL/GenBank/DDBJ whole genome shotgun (WGS) entry which is preliminary data.</text>
</comment>
<keyword evidence="3" id="KW-1185">Reference proteome</keyword>
<gene>
    <name evidence="2" type="ORF">V1I91_12800</name>
</gene>
<accession>A0ABU7IVJ4</accession>
<reference evidence="2 3" key="1">
    <citation type="submission" date="2024-01" db="EMBL/GenBank/DDBJ databases">
        <title>Maribacter spp. originated from different algae showed divergent polysaccharides utilization ability.</title>
        <authorList>
            <person name="Wang H."/>
            <person name="Wu Y."/>
        </authorList>
    </citation>
    <scope>NUCLEOTIDE SEQUENCE [LARGE SCALE GENOMIC DNA]</scope>
    <source>
        <strain evidence="2 3">PR1</strain>
    </source>
</reference>
<dbReference type="EMBL" id="JAZDDG010000005">
    <property type="protein sequence ID" value="MEE1976958.1"/>
    <property type="molecule type" value="Genomic_DNA"/>
</dbReference>
<evidence type="ECO:0000313" key="2">
    <source>
        <dbReference type="EMBL" id="MEE1976958.1"/>
    </source>
</evidence>
<dbReference type="Pfam" id="PF12867">
    <property type="entry name" value="DinB_2"/>
    <property type="match status" value="1"/>
</dbReference>
<dbReference type="InterPro" id="IPR024775">
    <property type="entry name" value="DinB-like"/>
</dbReference>
<sequence length="208" mass="24085">MKRRLLLGVIGMSPLGLISSKIPDSERSIVDILINRWKKSKDYTLLVFDAMPADQLEYRPTPEQMSYVQHFMHMGFTNNAFIGTLMDSNSYADFNALMEAQFFLERPDPISLFQPDRLQERTPQMNKELVSKYLAETFDYVIDSLNKVKDDILKNGKDKIKPWYLEGHTNLDLILRAENHTAHHRAQAICYLRMKGVQPPGYSKNNTL</sequence>
<name>A0ABU7IVJ4_9FLAO</name>
<proteinExistence type="predicted"/>
<dbReference type="Proteomes" id="UP001356308">
    <property type="component" value="Unassembled WGS sequence"/>
</dbReference>
<organism evidence="2 3">
    <name type="scientific">Maribacter cobaltidurans</name>
    <dbReference type="NCBI Taxonomy" id="1178778"/>
    <lineage>
        <taxon>Bacteria</taxon>
        <taxon>Pseudomonadati</taxon>
        <taxon>Bacteroidota</taxon>
        <taxon>Flavobacteriia</taxon>
        <taxon>Flavobacteriales</taxon>
        <taxon>Flavobacteriaceae</taxon>
        <taxon>Maribacter</taxon>
    </lineage>
</organism>
<dbReference type="SUPFAM" id="SSF109854">
    <property type="entry name" value="DinB/YfiT-like putative metalloenzymes"/>
    <property type="match status" value="1"/>
</dbReference>